<dbReference type="GO" id="GO:0006357">
    <property type="term" value="P:regulation of transcription by RNA polymerase II"/>
    <property type="evidence" value="ECO:0007669"/>
    <property type="project" value="TreeGrafter"/>
</dbReference>
<keyword evidence="4" id="KW-0862">Zinc</keyword>
<evidence type="ECO:0000313" key="10">
    <source>
        <dbReference type="EMBL" id="KAK0508907.1"/>
    </source>
</evidence>
<dbReference type="GO" id="GO:0005634">
    <property type="term" value="C:nucleus"/>
    <property type="evidence" value="ECO:0007669"/>
    <property type="project" value="UniProtKB-SubCell"/>
</dbReference>
<comment type="subcellular location">
    <subcellularLocation>
        <location evidence="1">Nucleus</location>
    </subcellularLocation>
</comment>
<dbReference type="GO" id="GO:0008270">
    <property type="term" value="F:zinc ion binding"/>
    <property type="evidence" value="ECO:0007669"/>
    <property type="project" value="UniProtKB-KW"/>
</dbReference>
<evidence type="ECO:0000256" key="2">
    <source>
        <dbReference type="ARBA" id="ARBA00022723"/>
    </source>
</evidence>
<keyword evidence="3 8" id="KW-0863">Zinc-finger</keyword>
<evidence type="ECO:0000256" key="5">
    <source>
        <dbReference type="ARBA" id="ARBA00023015"/>
    </source>
</evidence>
<reference evidence="10" key="1">
    <citation type="submission" date="2023-03" db="EMBL/GenBank/DDBJ databases">
        <title>Complete genome of Cladonia borealis.</title>
        <authorList>
            <person name="Park H."/>
        </authorList>
    </citation>
    <scope>NUCLEOTIDE SEQUENCE</scope>
    <source>
        <strain evidence="10">ANT050790</strain>
    </source>
</reference>
<evidence type="ECO:0000256" key="3">
    <source>
        <dbReference type="ARBA" id="ARBA00022771"/>
    </source>
</evidence>
<dbReference type="InterPro" id="IPR013087">
    <property type="entry name" value="Znf_C2H2_type"/>
</dbReference>
<keyword evidence="7" id="KW-0539">Nucleus</keyword>
<keyword evidence="11" id="KW-1185">Reference proteome</keyword>
<evidence type="ECO:0000259" key="9">
    <source>
        <dbReference type="PROSITE" id="PS50157"/>
    </source>
</evidence>
<dbReference type="SUPFAM" id="SSF57667">
    <property type="entry name" value="beta-beta-alpha zinc fingers"/>
    <property type="match status" value="1"/>
</dbReference>
<dbReference type="SMART" id="SM00355">
    <property type="entry name" value="ZnF_C2H2"/>
    <property type="match status" value="2"/>
</dbReference>
<name>A0AA39QTF3_9LECA</name>
<dbReference type="PANTHER" id="PTHR46179:SF13">
    <property type="entry name" value="C2H2-TYPE DOMAIN-CONTAINING PROTEIN"/>
    <property type="match status" value="1"/>
</dbReference>
<dbReference type="EMBL" id="JAFEKC020000019">
    <property type="protein sequence ID" value="KAK0508907.1"/>
    <property type="molecule type" value="Genomic_DNA"/>
</dbReference>
<sequence>MERPFYEADGDRTNLVPSLQQDAPWVPIPDACAGAEPIDALPYGSAFVTRGRHDPNGQASTKPDGWLPYRCPDASAPTAVYDAYGAYGTYYNVDSSTMSLGYSDVHNTPSNQGQGPHLTSNPYSAGTVDGSTQIRDYDTTDATYGATNTAYGDASAAYGDASAAYGAMNAAYATAINTCDLARGIWPSTDPVSTLMGYNHGAADINPGVYPLVPNPTIAPGNLTNTPIQAVYEPAVANTDGSRPQCSTCKTTFKRASDLARHEKKHQARRAFKCSVPGCSFKGSYRKDKLDAHVKSCHACGAA</sequence>
<evidence type="ECO:0000256" key="6">
    <source>
        <dbReference type="ARBA" id="ARBA00023163"/>
    </source>
</evidence>
<evidence type="ECO:0000256" key="7">
    <source>
        <dbReference type="ARBA" id="ARBA00023242"/>
    </source>
</evidence>
<accession>A0AA39QTF3</accession>
<evidence type="ECO:0000313" key="11">
    <source>
        <dbReference type="Proteomes" id="UP001166286"/>
    </source>
</evidence>
<keyword evidence="6" id="KW-0804">Transcription</keyword>
<dbReference type="AlphaFoldDB" id="A0AA39QTF3"/>
<dbReference type="PANTHER" id="PTHR46179">
    <property type="entry name" value="ZINC FINGER PROTEIN"/>
    <property type="match status" value="1"/>
</dbReference>
<evidence type="ECO:0000256" key="4">
    <source>
        <dbReference type="ARBA" id="ARBA00022833"/>
    </source>
</evidence>
<gene>
    <name evidence="10" type="ORF">JMJ35_008278</name>
</gene>
<evidence type="ECO:0000256" key="1">
    <source>
        <dbReference type="ARBA" id="ARBA00004123"/>
    </source>
</evidence>
<dbReference type="PROSITE" id="PS00028">
    <property type="entry name" value="ZINC_FINGER_C2H2_1"/>
    <property type="match status" value="1"/>
</dbReference>
<dbReference type="PROSITE" id="PS50157">
    <property type="entry name" value="ZINC_FINGER_C2H2_2"/>
    <property type="match status" value="1"/>
</dbReference>
<dbReference type="Proteomes" id="UP001166286">
    <property type="component" value="Unassembled WGS sequence"/>
</dbReference>
<protein>
    <recommendedName>
        <fullName evidence="9">C2H2-type domain-containing protein</fullName>
    </recommendedName>
</protein>
<dbReference type="InterPro" id="IPR036236">
    <property type="entry name" value="Znf_C2H2_sf"/>
</dbReference>
<organism evidence="10 11">
    <name type="scientific">Cladonia borealis</name>
    <dbReference type="NCBI Taxonomy" id="184061"/>
    <lineage>
        <taxon>Eukaryota</taxon>
        <taxon>Fungi</taxon>
        <taxon>Dikarya</taxon>
        <taxon>Ascomycota</taxon>
        <taxon>Pezizomycotina</taxon>
        <taxon>Lecanoromycetes</taxon>
        <taxon>OSLEUM clade</taxon>
        <taxon>Lecanoromycetidae</taxon>
        <taxon>Lecanorales</taxon>
        <taxon>Lecanorineae</taxon>
        <taxon>Cladoniaceae</taxon>
        <taxon>Cladonia</taxon>
    </lineage>
</organism>
<dbReference type="Gene3D" id="3.30.160.60">
    <property type="entry name" value="Classic Zinc Finger"/>
    <property type="match status" value="1"/>
</dbReference>
<dbReference type="InterPro" id="IPR051061">
    <property type="entry name" value="Zinc_finger_trans_reg"/>
</dbReference>
<keyword evidence="5" id="KW-0805">Transcription regulation</keyword>
<proteinExistence type="predicted"/>
<keyword evidence="2" id="KW-0479">Metal-binding</keyword>
<evidence type="ECO:0000256" key="8">
    <source>
        <dbReference type="PROSITE-ProRule" id="PRU00042"/>
    </source>
</evidence>
<feature type="domain" description="C2H2-type" evidence="9">
    <location>
        <begin position="244"/>
        <end position="271"/>
    </location>
</feature>
<comment type="caution">
    <text evidence="10">The sequence shown here is derived from an EMBL/GenBank/DDBJ whole genome shotgun (WGS) entry which is preliminary data.</text>
</comment>